<organism evidence="1 2">
    <name type="scientific">Deefgea tanakiae</name>
    <dbReference type="NCBI Taxonomy" id="2865840"/>
    <lineage>
        <taxon>Bacteria</taxon>
        <taxon>Pseudomonadati</taxon>
        <taxon>Pseudomonadota</taxon>
        <taxon>Betaproteobacteria</taxon>
        <taxon>Neisseriales</taxon>
        <taxon>Chitinibacteraceae</taxon>
        <taxon>Deefgea</taxon>
    </lineage>
</organism>
<reference evidence="1 2" key="1">
    <citation type="submission" date="2021-08" db="EMBL/GenBank/DDBJ databases">
        <title>complete genome sequencing of Deefgea sp. D25.</title>
        <authorList>
            <person name="Bae J.-W."/>
            <person name="Gim D.-H."/>
        </authorList>
    </citation>
    <scope>NUCLEOTIDE SEQUENCE [LARGE SCALE GENOMIC DNA]</scope>
    <source>
        <strain evidence="1 2">D25</strain>
    </source>
</reference>
<sequence>MFGKDNTYVSEYTQFIEGVLEKNPELKQGQIEGRALLWDKAPINLDERSRNDASTTRK</sequence>
<evidence type="ECO:0000313" key="1">
    <source>
        <dbReference type="EMBL" id="QZA76506.1"/>
    </source>
</evidence>
<gene>
    <name evidence="1" type="ORF">K4H28_09125</name>
</gene>
<dbReference type="RefSeq" id="WP_221004912.1">
    <property type="nucleotide sequence ID" value="NZ_CP081150.1"/>
</dbReference>
<dbReference type="Pfam" id="PF11943">
    <property type="entry name" value="DUF3460"/>
    <property type="match status" value="1"/>
</dbReference>
<keyword evidence="2" id="KW-1185">Reference proteome</keyword>
<evidence type="ECO:0000313" key="2">
    <source>
        <dbReference type="Proteomes" id="UP000825679"/>
    </source>
</evidence>
<proteinExistence type="predicted"/>
<protein>
    <submittedName>
        <fullName evidence="1">DUF3460 family protein</fullName>
    </submittedName>
</protein>
<dbReference type="Proteomes" id="UP000825679">
    <property type="component" value="Chromosome"/>
</dbReference>
<name>A0ABX8Z1Q1_9NEIS</name>
<accession>A0ABX8Z1Q1</accession>
<dbReference type="EMBL" id="CP081150">
    <property type="protein sequence ID" value="QZA76506.1"/>
    <property type="molecule type" value="Genomic_DNA"/>
</dbReference>
<dbReference type="InterPro" id="IPR021853">
    <property type="entry name" value="DUF3460"/>
</dbReference>